<comment type="caution">
    <text evidence="2">The sequence shown here is derived from an EMBL/GenBank/DDBJ whole genome shotgun (WGS) entry which is preliminary data.</text>
</comment>
<dbReference type="PROSITE" id="PS51318">
    <property type="entry name" value="TAT"/>
    <property type="match status" value="1"/>
</dbReference>
<keyword evidence="1" id="KW-0732">Signal</keyword>
<dbReference type="InterPro" id="IPR050490">
    <property type="entry name" value="Bact_solute-bd_prot1"/>
</dbReference>
<organism evidence="2 3">
    <name type="scientific">Pseudokineococcus marinus</name>
    <dbReference type="NCBI Taxonomy" id="351215"/>
    <lineage>
        <taxon>Bacteria</taxon>
        <taxon>Bacillati</taxon>
        <taxon>Actinomycetota</taxon>
        <taxon>Actinomycetes</taxon>
        <taxon>Kineosporiales</taxon>
        <taxon>Kineosporiaceae</taxon>
        <taxon>Pseudokineococcus</taxon>
    </lineage>
</organism>
<reference evidence="2 3" key="1">
    <citation type="submission" date="2020-05" db="EMBL/GenBank/DDBJ databases">
        <title>MicrobeNet Type strains.</title>
        <authorList>
            <person name="Nicholson A.C."/>
        </authorList>
    </citation>
    <scope>NUCLEOTIDE SEQUENCE [LARGE SCALE GENOMIC DNA]</scope>
    <source>
        <strain evidence="2 3">JCM 14547</strain>
    </source>
</reference>
<accession>A0A849C0I0</accession>
<evidence type="ECO:0000256" key="1">
    <source>
        <dbReference type="SAM" id="SignalP"/>
    </source>
</evidence>
<evidence type="ECO:0000313" key="2">
    <source>
        <dbReference type="EMBL" id="NNH23198.1"/>
    </source>
</evidence>
<dbReference type="SUPFAM" id="SSF53850">
    <property type="entry name" value="Periplasmic binding protein-like II"/>
    <property type="match status" value="1"/>
</dbReference>
<proteinExistence type="predicted"/>
<dbReference type="PROSITE" id="PS51257">
    <property type="entry name" value="PROKAR_LIPOPROTEIN"/>
    <property type="match status" value="1"/>
</dbReference>
<dbReference type="InterPro" id="IPR006311">
    <property type="entry name" value="TAT_signal"/>
</dbReference>
<dbReference type="PANTHER" id="PTHR43649:SF12">
    <property type="entry name" value="DIACETYLCHITOBIOSE BINDING PROTEIN DASA"/>
    <property type="match status" value="1"/>
</dbReference>
<sequence>MELTRRALLALMGAGGAGALAGCAGQLPEPDVTAAGFGEEASGVVRVWTRGATVEGMSGVVDAFHASQDRIRVELTPVLDGQYVTKLATAIRGREVPDLVDIDDINAMLFIYRDVFTDLTPLVEQLEFRDQLSPAHLGLATVDDRVYGVPFLADVSMLWGNAELLDRAGVDIAGLDSLEAAVEAAAAVSALGADVHGWSTAGNNPGILGFTVQPHTWATGARILEGDVGSQIGDLVGNEGLRGTLEAFRSMWEAGSMPPGNFSDTGAAWGADFRAGSVGLLPCNYISGVLEGDEAHRERTTVRLLPGPGGGSAFFAGGDNLCMPRGARNPSAAWELVRFALGVEQQEGLPDLGFIPIRGDAATDRYREEHPLAVLPLEQITQGYAPRTLSYNLLFNQSDSPYMAMFREAVFGRGVEPAVEAAQAEFDRILEQAQR</sequence>
<gene>
    <name evidence="2" type="ORF">HLB09_08855</name>
</gene>
<dbReference type="Pfam" id="PF13416">
    <property type="entry name" value="SBP_bac_8"/>
    <property type="match status" value="1"/>
</dbReference>
<dbReference type="EMBL" id="JABEMA010000108">
    <property type="protein sequence ID" value="NNH23198.1"/>
    <property type="molecule type" value="Genomic_DNA"/>
</dbReference>
<feature type="signal peptide" evidence="1">
    <location>
        <begin position="1"/>
        <end position="21"/>
    </location>
</feature>
<dbReference type="RefSeq" id="WP_171203026.1">
    <property type="nucleotide sequence ID" value="NZ_BAAANP010000001.1"/>
</dbReference>
<name>A0A849C0I0_9ACTN</name>
<dbReference type="Proteomes" id="UP000555552">
    <property type="component" value="Unassembled WGS sequence"/>
</dbReference>
<keyword evidence="3" id="KW-1185">Reference proteome</keyword>
<dbReference type="PANTHER" id="PTHR43649">
    <property type="entry name" value="ARABINOSE-BINDING PROTEIN-RELATED"/>
    <property type="match status" value="1"/>
</dbReference>
<evidence type="ECO:0000313" key="3">
    <source>
        <dbReference type="Proteomes" id="UP000555552"/>
    </source>
</evidence>
<dbReference type="Gene3D" id="3.40.190.10">
    <property type="entry name" value="Periplasmic binding protein-like II"/>
    <property type="match status" value="1"/>
</dbReference>
<dbReference type="AlphaFoldDB" id="A0A849C0I0"/>
<protein>
    <submittedName>
        <fullName evidence="2">Extracellular solute-binding protein</fullName>
    </submittedName>
</protein>
<dbReference type="InterPro" id="IPR006059">
    <property type="entry name" value="SBP"/>
</dbReference>
<feature type="chain" id="PRO_5038515688" evidence="1">
    <location>
        <begin position="22"/>
        <end position="435"/>
    </location>
</feature>